<organism evidence="3 4">
    <name type="scientific">Glycomyces artemisiae</name>
    <dbReference type="NCBI Taxonomy" id="1076443"/>
    <lineage>
        <taxon>Bacteria</taxon>
        <taxon>Bacillati</taxon>
        <taxon>Actinomycetota</taxon>
        <taxon>Actinomycetes</taxon>
        <taxon>Glycomycetales</taxon>
        <taxon>Glycomycetaceae</taxon>
        <taxon>Glycomyces</taxon>
    </lineage>
</organism>
<dbReference type="AlphaFoldDB" id="A0A2T0UT01"/>
<evidence type="ECO:0000256" key="1">
    <source>
        <dbReference type="SAM" id="MobiDB-lite"/>
    </source>
</evidence>
<evidence type="ECO:0000313" key="3">
    <source>
        <dbReference type="EMBL" id="PRY61040.1"/>
    </source>
</evidence>
<keyword evidence="2" id="KW-1133">Transmembrane helix</keyword>
<dbReference type="Proteomes" id="UP000238176">
    <property type="component" value="Unassembled WGS sequence"/>
</dbReference>
<dbReference type="OrthoDB" id="5184981at2"/>
<gene>
    <name evidence="3" type="ORF">B0I28_102659</name>
</gene>
<reference evidence="3 4" key="1">
    <citation type="submission" date="2018-03" db="EMBL/GenBank/DDBJ databases">
        <title>Genomic Encyclopedia of Type Strains, Phase III (KMG-III): the genomes of soil and plant-associated and newly described type strains.</title>
        <authorList>
            <person name="Whitman W."/>
        </authorList>
    </citation>
    <scope>NUCLEOTIDE SEQUENCE [LARGE SCALE GENOMIC DNA]</scope>
    <source>
        <strain evidence="3 4">CGMCC 4.7067</strain>
    </source>
</reference>
<keyword evidence="2" id="KW-0812">Transmembrane</keyword>
<feature type="compositionally biased region" description="Pro residues" evidence="1">
    <location>
        <begin position="1"/>
        <end position="15"/>
    </location>
</feature>
<feature type="transmembrane region" description="Helical" evidence="2">
    <location>
        <begin position="59"/>
        <end position="78"/>
    </location>
</feature>
<evidence type="ECO:0000313" key="4">
    <source>
        <dbReference type="Proteomes" id="UP000238176"/>
    </source>
</evidence>
<comment type="caution">
    <text evidence="3">The sequence shown here is derived from an EMBL/GenBank/DDBJ whole genome shotgun (WGS) entry which is preliminary data.</text>
</comment>
<proteinExistence type="predicted"/>
<feature type="transmembrane region" description="Helical" evidence="2">
    <location>
        <begin position="84"/>
        <end position="106"/>
    </location>
</feature>
<dbReference type="RefSeq" id="WP_146148005.1">
    <property type="nucleotide sequence ID" value="NZ_PVTJ01000002.1"/>
</dbReference>
<sequence length="240" mass="25416">MPSTPPSPHPSPPEIPTRGPGAATAGWALLPLLVPGAGAPLAFGIAAGRRPSARTVAPLIAYTAAFLGFFALILPFDVGETPGWALWSAFLVMLASTFGAAIHSFAIRRYVWAPVRAAEPAPPPKPVPAGDWVAPALDQAARLREDARRLADGDPSLAKRSGVGRPDQPRHLDDGGLVDLNHAPADVLRDLPGFNAALAEQVRERVERIGPFQSLDEVIVEIGVAPGFERHLREYAVLIP</sequence>
<feature type="region of interest" description="Disordered" evidence="1">
    <location>
        <begin position="153"/>
        <end position="176"/>
    </location>
</feature>
<feature type="region of interest" description="Disordered" evidence="1">
    <location>
        <begin position="1"/>
        <end position="20"/>
    </location>
</feature>
<feature type="transmembrane region" description="Helical" evidence="2">
    <location>
        <begin position="25"/>
        <end position="47"/>
    </location>
</feature>
<dbReference type="EMBL" id="PVTJ01000002">
    <property type="protein sequence ID" value="PRY61040.1"/>
    <property type="molecule type" value="Genomic_DNA"/>
</dbReference>
<evidence type="ECO:0000256" key="2">
    <source>
        <dbReference type="SAM" id="Phobius"/>
    </source>
</evidence>
<protein>
    <recommendedName>
        <fullName evidence="5">Helix-hairpin-helix protein</fullName>
    </recommendedName>
</protein>
<accession>A0A2T0UT01</accession>
<name>A0A2T0UT01_9ACTN</name>
<keyword evidence="2" id="KW-0472">Membrane</keyword>
<evidence type="ECO:0008006" key="5">
    <source>
        <dbReference type="Google" id="ProtNLM"/>
    </source>
</evidence>
<keyword evidence="4" id="KW-1185">Reference proteome</keyword>
<dbReference type="SUPFAM" id="SSF81585">
    <property type="entry name" value="PsbU/PolX domain-like"/>
    <property type="match status" value="1"/>
</dbReference>